<evidence type="ECO:0000313" key="2">
    <source>
        <dbReference type="EMBL" id="MCI65627.1"/>
    </source>
</evidence>
<organism evidence="2 3">
    <name type="scientific">Trifolium medium</name>
    <dbReference type="NCBI Taxonomy" id="97028"/>
    <lineage>
        <taxon>Eukaryota</taxon>
        <taxon>Viridiplantae</taxon>
        <taxon>Streptophyta</taxon>
        <taxon>Embryophyta</taxon>
        <taxon>Tracheophyta</taxon>
        <taxon>Spermatophyta</taxon>
        <taxon>Magnoliopsida</taxon>
        <taxon>eudicotyledons</taxon>
        <taxon>Gunneridae</taxon>
        <taxon>Pentapetalae</taxon>
        <taxon>rosids</taxon>
        <taxon>fabids</taxon>
        <taxon>Fabales</taxon>
        <taxon>Fabaceae</taxon>
        <taxon>Papilionoideae</taxon>
        <taxon>50 kb inversion clade</taxon>
        <taxon>NPAAA clade</taxon>
        <taxon>Hologalegina</taxon>
        <taxon>IRL clade</taxon>
        <taxon>Trifolieae</taxon>
        <taxon>Trifolium</taxon>
    </lineage>
</organism>
<dbReference type="AlphaFoldDB" id="A0A392TYM3"/>
<accession>A0A392TYM3</accession>
<keyword evidence="1" id="KW-0175">Coiled coil</keyword>
<feature type="non-terminal residue" evidence="2">
    <location>
        <position position="78"/>
    </location>
</feature>
<protein>
    <submittedName>
        <fullName evidence="2">Uncharacterized protein</fullName>
    </submittedName>
</protein>
<evidence type="ECO:0000313" key="3">
    <source>
        <dbReference type="Proteomes" id="UP000265520"/>
    </source>
</evidence>
<feature type="coiled-coil region" evidence="1">
    <location>
        <begin position="44"/>
        <end position="71"/>
    </location>
</feature>
<keyword evidence="3" id="KW-1185">Reference proteome</keyword>
<name>A0A392TYM3_9FABA</name>
<sequence length="78" mass="8757">MLINNKEQADAQRMAQTLLWEKATASNAKVEQMKKQICDTVSGVNTCKENIANWEAEIAQLYTKIGLLECQIADEKAK</sequence>
<reference evidence="2 3" key="1">
    <citation type="journal article" date="2018" name="Front. Plant Sci.">
        <title>Red Clover (Trifolium pratense) and Zigzag Clover (T. medium) - A Picture of Genomic Similarities and Differences.</title>
        <authorList>
            <person name="Dluhosova J."/>
            <person name="Istvanek J."/>
            <person name="Nedelnik J."/>
            <person name="Repkova J."/>
        </authorList>
    </citation>
    <scope>NUCLEOTIDE SEQUENCE [LARGE SCALE GENOMIC DNA]</scope>
    <source>
        <strain evidence="3">cv. 10/8</strain>
        <tissue evidence="2">Leaf</tissue>
    </source>
</reference>
<dbReference type="EMBL" id="LXQA010679219">
    <property type="protein sequence ID" value="MCI65627.1"/>
    <property type="molecule type" value="Genomic_DNA"/>
</dbReference>
<dbReference type="Proteomes" id="UP000265520">
    <property type="component" value="Unassembled WGS sequence"/>
</dbReference>
<evidence type="ECO:0000256" key="1">
    <source>
        <dbReference type="SAM" id="Coils"/>
    </source>
</evidence>
<comment type="caution">
    <text evidence="2">The sequence shown here is derived from an EMBL/GenBank/DDBJ whole genome shotgun (WGS) entry which is preliminary data.</text>
</comment>
<proteinExistence type="predicted"/>